<evidence type="ECO:0000256" key="9">
    <source>
        <dbReference type="HAMAP-Rule" id="MF_01471"/>
    </source>
</evidence>
<feature type="binding site" evidence="9">
    <location>
        <position position="8"/>
    </location>
    <ligand>
        <name>Mg(2+)</name>
        <dbReference type="ChEBI" id="CHEBI:18420"/>
        <note>catalytic</note>
    </ligand>
</feature>
<dbReference type="GO" id="GO:0051607">
    <property type="term" value="P:defense response to virus"/>
    <property type="evidence" value="ECO:0007669"/>
    <property type="project" value="UniProtKB-UniRule"/>
</dbReference>
<organism evidence="10 11">
    <name type="scientific">Thomasclavelia spiroformis</name>
    <dbReference type="NCBI Taxonomy" id="29348"/>
    <lineage>
        <taxon>Bacteria</taxon>
        <taxon>Bacillati</taxon>
        <taxon>Bacillota</taxon>
        <taxon>Erysipelotrichia</taxon>
        <taxon>Erysipelotrichales</taxon>
        <taxon>Coprobacillaceae</taxon>
        <taxon>Thomasclavelia</taxon>
    </lineage>
</organism>
<comment type="caution">
    <text evidence="10">The sequence shown here is derived from an EMBL/GenBank/DDBJ whole genome shotgun (WGS) entry which is preliminary data.</text>
</comment>
<keyword evidence="5 9" id="KW-0255">Endonuclease</keyword>
<evidence type="ECO:0000256" key="8">
    <source>
        <dbReference type="ARBA" id="ARBA00023118"/>
    </source>
</evidence>
<evidence type="ECO:0000256" key="1">
    <source>
        <dbReference type="ARBA" id="ARBA00001946"/>
    </source>
</evidence>
<reference evidence="11" key="1">
    <citation type="submission" date="2017-04" db="EMBL/GenBank/DDBJ databases">
        <title>Function of individual gut microbiota members based on whole genome sequencing of pure cultures obtained from chicken caecum.</title>
        <authorList>
            <person name="Medvecky M."/>
            <person name="Cejkova D."/>
            <person name="Polansky O."/>
            <person name="Karasova D."/>
            <person name="Kubasova T."/>
            <person name="Cizek A."/>
            <person name="Rychlik I."/>
        </authorList>
    </citation>
    <scope>NUCLEOTIDE SEQUENCE [LARGE SCALE GENOMIC DNA]</scope>
    <source>
        <strain evidence="11">An149</strain>
    </source>
</reference>
<accession>A0A1Y4QBV3</accession>
<gene>
    <name evidence="9" type="primary">cas2</name>
    <name evidence="10" type="ORF">B5E91_05830</name>
</gene>
<keyword evidence="6 9" id="KW-0378">Hydrolase</keyword>
<dbReference type="PANTHER" id="PTHR34405">
    <property type="entry name" value="CRISPR-ASSOCIATED ENDORIBONUCLEASE CAS2"/>
    <property type="match status" value="1"/>
</dbReference>
<dbReference type="Proteomes" id="UP000196258">
    <property type="component" value="Unassembled WGS sequence"/>
</dbReference>
<dbReference type="InterPro" id="IPR021127">
    <property type="entry name" value="CRISPR_associated_Cas2"/>
</dbReference>
<keyword evidence="4 9" id="KW-0479">Metal-binding</keyword>
<dbReference type="Gene3D" id="3.30.70.240">
    <property type="match status" value="1"/>
</dbReference>
<dbReference type="InterPro" id="IPR019199">
    <property type="entry name" value="Virulence_VapD/CRISPR_Cas2"/>
</dbReference>
<keyword evidence="3 9" id="KW-0540">Nuclease</keyword>
<dbReference type="GO" id="GO:0043571">
    <property type="term" value="P:maintenance of CRISPR repeat elements"/>
    <property type="evidence" value="ECO:0007669"/>
    <property type="project" value="UniProtKB-UniRule"/>
</dbReference>
<evidence type="ECO:0000313" key="11">
    <source>
        <dbReference type="Proteomes" id="UP000196258"/>
    </source>
</evidence>
<dbReference type="GO" id="GO:0004521">
    <property type="term" value="F:RNA endonuclease activity"/>
    <property type="evidence" value="ECO:0007669"/>
    <property type="project" value="InterPro"/>
</dbReference>
<dbReference type="EC" id="3.1.-.-" evidence="9"/>
<dbReference type="Pfam" id="PF09827">
    <property type="entry name" value="CRISPR_Cas2"/>
    <property type="match status" value="1"/>
</dbReference>
<dbReference type="AlphaFoldDB" id="A0A1Y4QBV3"/>
<evidence type="ECO:0000256" key="3">
    <source>
        <dbReference type="ARBA" id="ARBA00022722"/>
    </source>
</evidence>
<dbReference type="CDD" id="cd09725">
    <property type="entry name" value="Cas2_I_II_III"/>
    <property type="match status" value="1"/>
</dbReference>
<proteinExistence type="inferred from homology"/>
<keyword evidence="7 9" id="KW-0460">Magnesium</keyword>
<sequence length="86" mass="10296">MYVICTYDITEKRCPKVMKVLRRYMFHVQKSVFEGELTPAKFNELKIKLNKIIESDDSVLFYFVYENKKIKKDFLGKEPKPTNIII</sequence>
<evidence type="ECO:0000256" key="2">
    <source>
        <dbReference type="ARBA" id="ARBA00009959"/>
    </source>
</evidence>
<dbReference type="NCBIfam" id="TIGR01573">
    <property type="entry name" value="cas2"/>
    <property type="match status" value="1"/>
</dbReference>
<protein>
    <recommendedName>
        <fullName evidence="9">CRISPR-associated endoribonuclease Cas2</fullName>
        <ecNumber evidence="9">3.1.-.-</ecNumber>
    </recommendedName>
</protein>
<dbReference type="RefSeq" id="WP_087255986.1">
    <property type="nucleotide sequence ID" value="NZ_CAKNPG010000013.1"/>
</dbReference>
<dbReference type="HAMAP" id="MF_01471">
    <property type="entry name" value="Cas2"/>
    <property type="match status" value="1"/>
</dbReference>
<dbReference type="EMBL" id="NFLB01000005">
    <property type="protein sequence ID" value="OUQ05535.1"/>
    <property type="molecule type" value="Genomic_DNA"/>
</dbReference>
<evidence type="ECO:0000256" key="4">
    <source>
        <dbReference type="ARBA" id="ARBA00022723"/>
    </source>
</evidence>
<comment type="similarity">
    <text evidence="2 9">Belongs to the CRISPR-associated endoribonuclease Cas2 protein family.</text>
</comment>
<keyword evidence="8 9" id="KW-0051">Antiviral defense</keyword>
<comment type="subunit">
    <text evidence="9">Homodimer, forms a heterotetramer with a Cas1 homodimer.</text>
</comment>
<evidence type="ECO:0000256" key="6">
    <source>
        <dbReference type="ARBA" id="ARBA00022801"/>
    </source>
</evidence>
<comment type="cofactor">
    <cofactor evidence="1 9">
        <name>Mg(2+)</name>
        <dbReference type="ChEBI" id="CHEBI:18420"/>
    </cofactor>
</comment>
<dbReference type="GO" id="GO:0016787">
    <property type="term" value="F:hydrolase activity"/>
    <property type="evidence" value="ECO:0007669"/>
    <property type="project" value="UniProtKB-KW"/>
</dbReference>
<name>A0A1Y4QBV3_9FIRM</name>
<comment type="function">
    <text evidence="9">CRISPR (clustered regularly interspaced short palindromic repeat), is an adaptive immune system that provides protection against mobile genetic elements (viruses, transposable elements and conjugative plasmids). CRISPR clusters contain sequences complementary to antecedent mobile elements and target invading nucleic acids. CRISPR clusters are transcribed and processed into CRISPR RNA (crRNA). Functions as a ssRNA-specific endoribonuclease. Involved in the integration of spacer DNA into the CRISPR cassette.</text>
</comment>
<evidence type="ECO:0000256" key="5">
    <source>
        <dbReference type="ARBA" id="ARBA00022759"/>
    </source>
</evidence>
<dbReference type="SUPFAM" id="SSF143430">
    <property type="entry name" value="TTP0101/SSO1404-like"/>
    <property type="match status" value="1"/>
</dbReference>
<evidence type="ECO:0000313" key="10">
    <source>
        <dbReference type="EMBL" id="OUQ05535.1"/>
    </source>
</evidence>
<evidence type="ECO:0000256" key="7">
    <source>
        <dbReference type="ARBA" id="ARBA00022842"/>
    </source>
</evidence>
<dbReference type="GO" id="GO:0046872">
    <property type="term" value="F:metal ion binding"/>
    <property type="evidence" value="ECO:0007669"/>
    <property type="project" value="UniProtKB-UniRule"/>
</dbReference>